<accession>A0ABY4GNA6</accession>
<dbReference type="SUPFAM" id="SSF48334">
    <property type="entry name" value="DNA repair protein MutS, domain III"/>
    <property type="match status" value="1"/>
</dbReference>
<evidence type="ECO:0000256" key="9">
    <source>
        <dbReference type="RuleBase" id="RU003756"/>
    </source>
</evidence>
<dbReference type="InterPro" id="IPR005748">
    <property type="entry name" value="DNA_mismatch_repair_MutS"/>
</dbReference>
<dbReference type="SUPFAM" id="SSF55271">
    <property type="entry name" value="DNA repair protein MutS, domain I"/>
    <property type="match status" value="1"/>
</dbReference>
<dbReference type="PROSITE" id="PS00486">
    <property type="entry name" value="DNA_MISMATCH_REPAIR_2"/>
    <property type="match status" value="1"/>
</dbReference>
<dbReference type="SUPFAM" id="SSF52540">
    <property type="entry name" value="P-loop containing nucleoside triphosphate hydrolases"/>
    <property type="match status" value="1"/>
</dbReference>
<dbReference type="HAMAP" id="MF_00096">
    <property type="entry name" value="MutS"/>
    <property type="match status" value="1"/>
</dbReference>
<evidence type="ECO:0000259" key="11">
    <source>
        <dbReference type="PROSITE" id="PS00486"/>
    </source>
</evidence>
<proteinExistence type="inferred from homology"/>
<dbReference type="InterPro" id="IPR045076">
    <property type="entry name" value="MutS"/>
</dbReference>
<dbReference type="InterPro" id="IPR007861">
    <property type="entry name" value="DNA_mismatch_repair_MutS_clamp"/>
</dbReference>
<keyword evidence="5 7" id="KW-0238">DNA-binding</keyword>
<protein>
    <recommendedName>
        <fullName evidence="7 8">DNA mismatch repair protein MutS</fullName>
    </recommendedName>
</protein>
<dbReference type="Pfam" id="PF05188">
    <property type="entry name" value="MutS_II"/>
    <property type="match status" value="1"/>
</dbReference>
<evidence type="ECO:0000256" key="7">
    <source>
        <dbReference type="HAMAP-Rule" id="MF_00096"/>
    </source>
</evidence>
<dbReference type="InterPro" id="IPR036187">
    <property type="entry name" value="DNA_mismatch_repair_MutS_sf"/>
</dbReference>
<evidence type="ECO:0000256" key="4">
    <source>
        <dbReference type="ARBA" id="ARBA00022840"/>
    </source>
</evidence>
<sequence length="869" mass="99514">MGFTPMIQQYLKIKAEYQDCFLFFRLGDFYEMFFEDAKRAAQELEITLTSRDGGGEERIPMCGVPFHSAENYIKSLVEKGYKVAICEQVEDPKSAKGVVKREVVQLITPGTVMEGAMLDDEENNYLAVVTENEEDHFSLAYTDMSTGETFVMAIDNGWNAVLSELVNRPIKEIVVEEDFSQLYAENLREKLQFPVSIAKRSTKDNSMDLLVEEISDTNLRNTCILLYQYLYHTQKRAIDHLKKAQVIELAEYMTLDMYSQRNLEITNSLMRKEKFGSLLWVIDRTVTAMGARKLKKWLERPLLTKSLIERRLDLVTGFYQQFFEREEIREALQSIYDLERLSGRVSFGNVNARDLIQLKRSLSKVPMIKEQLQQFDDPALHELARDLDPLPELYTLLETSISEDAPISITDGNILKDGYHAELDQYRDASRNGKHWIAELEQKEKQETSIKSLKIGFNKVFGYYIEVTRPNLPMIPEGRYQRKQTLTNAERFITEELKEKETLILEAEEQSVALEYQLFLEIREKVKQFIPALQRLADIISEVDVLQSFATVSEENNFVRPTFSAERRINLEESRHPVIEKVMKNEQFVPNSINLADDKHLLLITGPNMSGKSTYMRQLALTVIMAQVGCYVPATQAELAIVDQIFTRIGAADDLVSGQSTFMVEMLEANHAIQHATENSLILLDEIGRGTSTYDGMALAQAIIEYIHNHIHAKTLFSTHYHELTSLEESLTALKNIHVRAEEIEGKVVFLHQIHEGAADESYGIHVAQLAGLPDTLIQRANTILSQLEGTEQSVQPVPEQKSNETNVYSMGQMAFFASEEPVKQQPSKKNHEIIERLNKINLLEMTPMDAMNQLYQLQKKAEELKGRN</sequence>
<dbReference type="Pfam" id="PF05192">
    <property type="entry name" value="MutS_III"/>
    <property type="match status" value="1"/>
</dbReference>
<dbReference type="Proteomes" id="UP000831537">
    <property type="component" value="Chromosome"/>
</dbReference>
<dbReference type="Gene3D" id="1.10.1420.10">
    <property type="match status" value="2"/>
</dbReference>
<dbReference type="RefSeq" id="WP_244745753.1">
    <property type="nucleotide sequence ID" value="NZ_CP095071.1"/>
</dbReference>
<organism evidence="12 13">
    <name type="scientific">Gracilibacillus salinarum</name>
    <dbReference type="NCBI Taxonomy" id="2932255"/>
    <lineage>
        <taxon>Bacteria</taxon>
        <taxon>Bacillati</taxon>
        <taxon>Bacillota</taxon>
        <taxon>Bacilli</taxon>
        <taxon>Bacillales</taxon>
        <taxon>Bacillaceae</taxon>
        <taxon>Gracilibacillus</taxon>
    </lineage>
</organism>
<comment type="similarity">
    <text evidence="1 7 9">Belongs to the DNA mismatch repair MutS family.</text>
</comment>
<dbReference type="InterPro" id="IPR036678">
    <property type="entry name" value="MutS_con_dom_sf"/>
</dbReference>
<evidence type="ECO:0000256" key="10">
    <source>
        <dbReference type="SAM" id="Coils"/>
    </source>
</evidence>
<dbReference type="Gene3D" id="3.30.420.110">
    <property type="entry name" value="MutS, connector domain"/>
    <property type="match status" value="1"/>
</dbReference>
<keyword evidence="4 7" id="KW-0067">ATP-binding</keyword>
<keyword evidence="13" id="KW-1185">Reference proteome</keyword>
<dbReference type="NCBIfam" id="TIGR01070">
    <property type="entry name" value="mutS1"/>
    <property type="match status" value="1"/>
</dbReference>
<dbReference type="InterPro" id="IPR007860">
    <property type="entry name" value="DNA_mmatch_repair_MutS_con_dom"/>
</dbReference>
<evidence type="ECO:0000256" key="5">
    <source>
        <dbReference type="ARBA" id="ARBA00023125"/>
    </source>
</evidence>
<dbReference type="Gene3D" id="3.40.50.300">
    <property type="entry name" value="P-loop containing nucleotide triphosphate hydrolases"/>
    <property type="match status" value="1"/>
</dbReference>
<dbReference type="Pfam" id="PF01624">
    <property type="entry name" value="MutS_I"/>
    <property type="match status" value="1"/>
</dbReference>
<keyword evidence="6 7" id="KW-0234">DNA repair</keyword>
<name>A0ABY4GNA6_9BACI</name>
<evidence type="ECO:0000313" key="12">
    <source>
        <dbReference type="EMBL" id="UOQ85650.1"/>
    </source>
</evidence>
<dbReference type="InterPro" id="IPR007696">
    <property type="entry name" value="DNA_mismatch_repair_MutS_core"/>
</dbReference>
<dbReference type="Pfam" id="PF05190">
    <property type="entry name" value="MutS_IV"/>
    <property type="match status" value="1"/>
</dbReference>
<dbReference type="PIRSF" id="PIRSF037677">
    <property type="entry name" value="DNA_mis_repair_Msh6"/>
    <property type="match status" value="1"/>
</dbReference>
<feature type="binding site" evidence="7">
    <location>
        <begin position="606"/>
        <end position="613"/>
    </location>
    <ligand>
        <name>ATP</name>
        <dbReference type="ChEBI" id="CHEBI:30616"/>
    </ligand>
</feature>
<evidence type="ECO:0000256" key="6">
    <source>
        <dbReference type="ARBA" id="ARBA00023204"/>
    </source>
</evidence>
<dbReference type="Pfam" id="PF00488">
    <property type="entry name" value="MutS_V"/>
    <property type="match status" value="1"/>
</dbReference>
<gene>
    <name evidence="7 12" type="primary">mutS</name>
    <name evidence="12" type="ORF">MUN87_01710</name>
</gene>
<keyword evidence="10" id="KW-0175">Coiled coil</keyword>
<dbReference type="PANTHER" id="PTHR11361:SF34">
    <property type="entry name" value="DNA MISMATCH REPAIR PROTEIN MSH1, MITOCHONDRIAL"/>
    <property type="match status" value="1"/>
</dbReference>
<dbReference type="InterPro" id="IPR007695">
    <property type="entry name" value="DNA_mismatch_repair_MutS-lik_N"/>
</dbReference>
<dbReference type="PANTHER" id="PTHR11361">
    <property type="entry name" value="DNA MISMATCH REPAIR PROTEIN MUTS FAMILY MEMBER"/>
    <property type="match status" value="1"/>
</dbReference>
<dbReference type="Gene3D" id="3.40.1170.10">
    <property type="entry name" value="DNA repair protein MutS, domain I"/>
    <property type="match status" value="1"/>
</dbReference>
<dbReference type="SMART" id="SM00533">
    <property type="entry name" value="MUTSd"/>
    <property type="match status" value="1"/>
</dbReference>
<comment type="function">
    <text evidence="7">This protein is involved in the repair of mismatches in DNA. It is possible that it carries out the mismatch recognition step. This protein has a weak ATPase activity.</text>
</comment>
<keyword evidence="3 7" id="KW-0227">DNA damage</keyword>
<keyword evidence="2 7" id="KW-0547">Nucleotide-binding</keyword>
<dbReference type="CDD" id="cd03284">
    <property type="entry name" value="ABC_MutS1"/>
    <property type="match status" value="1"/>
</dbReference>
<evidence type="ECO:0000256" key="1">
    <source>
        <dbReference type="ARBA" id="ARBA00006271"/>
    </source>
</evidence>
<evidence type="ECO:0000256" key="8">
    <source>
        <dbReference type="NCBIfam" id="TIGR01070"/>
    </source>
</evidence>
<dbReference type="EMBL" id="CP095071">
    <property type="protein sequence ID" value="UOQ85650.1"/>
    <property type="molecule type" value="Genomic_DNA"/>
</dbReference>
<dbReference type="SUPFAM" id="SSF53150">
    <property type="entry name" value="DNA repair protein MutS, domain II"/>
    <property type="match status" value="1"/>
</dbReference>
<reference evidence="12 13" key="1">
    <citation type="submission" date="2022-04" db="EMBL/GenBank/DDBJ databases">
        <title>Gracilibacillus sp. isolated from saltern.</title>
        <authorList>
            <person name="Won M."/>
            <person name="Lee C.-M."/>
            <person name="Woen H.-Y."/>
            <person name="Kwon S.-W."/>
        </authorList>
    </citation>
    <scope>NUCLEOTIDE SEQUENCE [LARGE SCALE GENOMIC DNA]</scope>
    <source>
        <strain evidence="12 13">SSPM10-3</strain>
    </source>
</reference>
<feature type="domain" description="DNA mismatch repair proteins mutS family" evidence="11">
    <location>
        <begin position="680"/>
        <end position="696"/>
    </location>
</feature>
<evidence type="ECO:0000256" key="3">
    <source>
        <dbReference type="ARBA" id="ARBA00022763"/>
    </source>
</evidence>
<dbReference type="InterPro" id="IPR000432">
    <property type="entry name" value="DNA_mismatch_repair_MutS_C"/>
</dbReference>
<dbReference type="SMART" id="SM00534">
    <property type="entry name" value="MUTSac"/>
    <property type="match status" value="1"/>
</dbReference>
<dbReference type="NCBIfam" id="NF003810">
    <property type="entry name" value="PRK05399.1"/>
    <property type="match status" value="1"/>
</dbReference>
<dbReference type="InterPro" id="IPR016151">
    <property type="entry name" value="DNA_mismatch_repair_MutS_N"/>
</dbReference>
<dbReference type="InterPro" id="IPR027417">
    <property type="entry name" value="P-loop_NTPase"/>
</dbReference>
<feature type="coiled-coil region" evidence="10">
    <location>
        <begin position="490"/>
        <end position="517"/>
    </location>
</feature>
<dbReference type="InterPro" id="IPR017261">
    <property type="entry name" value="DNA_mismatch_repair_MutS/MSH"/>
</dbReference>
<evidence type="ECO:0000313" key="13">
    <source>
        <dbReference type="Proteomes" id="UP000831537"/>
    </source>
</evidence>
<evidence type="ECO:0000256" key="2">
    <source>
        <dbReference type="ARBA" id="ARBA00022741"/>
    </source>
</evidence>